<keyword evidence="1" id="KW-0732">Signal</keyword>
<evidence type="ECO:0000313" key="2">
    <source>
        <dbReference type="EMBL" id="GEP25059.1"/>
    </source>
</evidence>
<name>A0ABQ0XLB0_9LACO</name>
<dbReference type="Proteomes" id="UP000321409">
    <property type="component" value="Unassembled WGS sequence"/>
</dbReference>
<organism evidence="2 3">
    <name type="scientific">Lentilactobacillus diolivorans</name>
    <dbReference type="NCBI Taxonomy" id="179838"/>
    <lineage>
        <taxon>Bacteria</taxon>
        <taxon>Bacillati</taxon>
        <taxon>Bacillota</taxon>
        <taxon>Bacilli</taxon>
        <taxon>Lactobacillales</taxon>
        <taxon>Lactobacillaceae</taxon>
        <taxon>Lentilactobacillus</taxon>
    </lineage>
</organism>
<feature type="chain" id="PRO_5046612361" description="WxL domain-containing protein" evidence="1">
    <location>
        <begin position="27"/>
        <end position="117"/>
    </location>
</feature>
<keyword evidence="3" id="KW-1185">Reference proteome</keyword>
<proteinExistence type="predicted"/>
<protein>
    <recommendedName>
        <fullName evidence="4">WxL domain-containing protein</fullName>
    </recommendedName>
</protein>
<comment type="caution">
    <text evidence="2">The sequence shown here is derived from an EMBL/GenBank/DDBJ whole genome shotgun (WGS) entry which is preliminary data.</text>
</comment>
<evidence type="ECO:0000256" key="1">
    <source>
        <dbReference type="SAM" id="SignalP"/>
    </source>
</evidence>
<evidence type="ECO:0008006" key="4">
    <source>
        <dbReference type="Google" id="ProtNLM"/>
    </source>
</evidence>
<dbReference type="EMBL" id="BKAB01000067">
    <property type="protein sequence ID" value="GEP25059.1"/>
    <property type="molecule type" value="Genomic_DNA"/>
</dbReference>
<feature type="signal peptide" evidence="1">
    <location>
        <begin position="1"/>
        <end position="26"/>
    </location>
</feature>
<gene>
    <name evidence="2" type="ORF">LDI01_26520</name>
</gene>
<reference evidence="2 3" key="1">
    <citation type="submission" date="2019-07" db="EMBL/GenBank/DDBJ databases">
        <title>Whole genome shotgun sequence of Lactobacillus diolivorans NBRC 107869.</title>
        <authorList>
            <person name="Hosoyama A."/>
            <person name="Uohara A."/>
            <person name="Ohji S."/>
            <person name="Ichikawa N."/>
        </authorList>
    </citation>
    <scope>NUCLEOTIDE SEQUENCE [LARGE SCALE GENOMIC DNA]</scope>
    <source>
        <strain evidence="2 3">NBRC 107869</strain>
    </source>
</reference>
<accession>A0ABQ0XLB0</accession>
<dbReference type="RefSeq" id="WP_057826453.1">
    <property type="nucleotide sequence ID" value="NZ_BKAB01000067.1"/>
</dbReference>
<evidence type="ECO:0000313" key="3">
    <source>
        <dbReference type="Proteomes" id="UP000321409"/>
    </source>
</evidence>
<sequence length="117" mass="12589">MKKWKFVSIVAITFLLLDASGMVATADMTSNTSVGVTPGSLSIDSVPDLSFTSNVANIANNASTTVNLNDAGDIHTTDDQGEGTNTNWTLSAMPNFSIGAFFLFKLHSNATYYFYYI</sequence>